<dbReference type="PROSITE" id="PS51318">
    <property type="entry name" value="TAT"/>
    <property type="match status" value="1"/>
</dbReference>
<dbReference type="SUPFAM" id="SSF53850">
    <property type="entry name" value="Periplasmic binding protein-like II"/>
    <property type="match status" value="1"/>
</dbReference>
<dbReference type="GO" id="GO:0015888">
    <property type="term" value="P:thiamine transport"/>
    <property type="evidence" value="ECO:0007669"/>
    <property type="project" value="TreeGrafter"/>
</dbReference>
<dbReference type="PANTHER" id="PTHR30006">
    <property type="entry name" value="THIAMINE-BINDING PERIPLASMIC PROTEIN-RELATED"/>
    <property type="match status" value="1"/>
</dbReference>
<evidence type="ECO:0000256" key="1">
    <source>
        <dbReference type="ARBA" id="ARBA00022729"/>
    </source>
</evidence>
<dbReference type="EMBL" id="JAPDNT010000003">
    <property type="protein sequence ID" value="MCW3474236.1"/>
    <property type="molecule type" value="Genomic_DNA"/>
</dbReference>
<accession>A0AA41YKU9</accession>
<dbReference type="Proteomes" id="UP001165679">
    <property type="component" value="Unassembled WGS sequence"/>
</dbReference>
<dbReference type="Pfam" id="PF13343">
    <property type="entry name" value="SBP_bac_6"/>
    <property type="match status" value="1"/>
</dbReference>
<protein>
    <submittedName>
        <fullName evidence="3">ABC transporter substrate-binding protein</fullName>
    </submittedName>
</protein>
<reference evidence="3" key="2">
    <citation type="submission" date="2022-10" db="EMBL/GenBank/DDBJ databases">
        <authorList>
            <person name="Trinh H.N."/>
        </authorList>
    </citation>
    <scope>NUCLEOTIDE SEQUENCE</scope>
    <source>
        <strain evidence="3">RN2-1</strain>
    </source>
</reference>
<gene>
    <name evidence="3" type="ORF">OL599_06555</name>
</gene>
<feature type="signal peptide" evidence="2">
    <location>
        <begin position="1"/>
        <end position="22"/>
    </location>
</feature>
<name>A0AA41YKU9_9PROT</name>
<proteinExistence type="predicted"/>
<comment type="caution">
    <text evidence="3">The sequence shown here is derived from an EMBL/GenBank/DDBJ whole genome shotgun (WGS) entry which is preliminary data.</text>
</comment>
<keyword evidence="1 2" id="KW-0732">Signal</keyword>
<dbReference type="InterPro" id="IPR006311">
    <property type="entry name" value="TAT_signal"/>
</dbReference>
<evidence type="ECO:0000313" key="4">
    <source>
        <dbReference type="Proteomes" id="UP001165679"/>
    </source>
</evidence>
<dbReference type="AlphaFoldDB" id="A0AA41YKU9"/>
<evidence type="ECO:0000256" key="2">
    <source>
        <dbReference type="SAM" id="SignalP"/>
    </source>
</evidence>
<dbReference type="GO" id="GO:0030976">
    <property type="term" value="F:thiamine pyrophosphate binding"/>
    <property type="evidence" value="ECO:0007669"/>
    <property type="project" value="TreeGrafter"/>
</dbReference>
<reference evidence="3" key="1">
    <citation type="submission" date="2022-09" db="EMBL/GenBank/DDBJ databases">
        <title>Rhodovastum sp. nov. RN2-1 isolated from soil in Seongnam, South Korea.</title>
        <authorList>
            <person name="Le N.T."/>
        </authorList>
    </citation>
    <scope>NUCLEOTIDE SEQUENCE</scope>
    <source>
        <strain evidence="3">RN2-1</strain>
    </source>
</reference>
<dbReference type="RefSeq" id="WP_264712861.1">
    <property type="nucleotide sequence ID" value="NZ_JAPDNT010000003.1"/>
</dbReference>
<dbReference type="PANTHER" id="PTHR30006:SF2">
    <property type="entry name" value="ABC TRANSPORTER SUBSTRATE-BINDING PROTEIN"/>
    <property type="match status" value="1"/>
</dbReference>
<feature type="chain" id="PRO_5041339284" evidence="2">
    <location>
        <begin position="23"/>
        <end position="337"/>
    </location>
</feature>
<organism evidence="3 4">
    <name type="scientific">Limobrevibacterium gyesilva</name>
    <dbReference type="NCBI Taxonomy" id="2991712"/>
    <lineage>
        <taxon>Bacteria</taxon>
        <taxon>Pseudomonadati</taxon>
        <taxon>Pseudomonadota</taxon>
        <taxon>Alphaproteobacteria</taxon>
        <taxon>Acetobacterales</taxon>
        <taxon>Acetobacteraceae</taxon>
        <taxon>Limobrevibacterium</taxon>
    </lineage>
</organism>
<sequence>MITRRTLLGAAAAASLATRASAAGQVVVATWGGDYGELLTRNVEKPLLTPVGIEAVQDLGSQDARKTKLIAEKVSRRGSLDVVHLSDTDMYQMAQAGVFEDVDLPAVPNAANIIKGLRRPYSIPHILSAQVILYNPDKIEAPKGFADLWNPKYKGRVAIPDLNYPAVTFGSAIAGGGGMSNWQPAKKMLLDLKKNEPKIYPSHEQLAQALKAEEVWITPMWLARGFMWRKAGIKLAHAVPEEGAIPVVFEAAVPKNARNKAHAWAYLNAMLDPQAQLGFADRMGYVPTVTNATLPAEIAGQIGFTPAEQEKFRVPDYSYQAKVLPEILDFWNKEFKA</sequence>
<evidence type="ECO:0000313" key="3">
    <source>
        <dbReference type="EMBL" id="MCW3474236.1"/>
    </source>
</evidence>
<dbReference type="CDD" id="cd13589">
    <property type="entry name" value="PBP2_polyamine_RpCGA009"/>
    <property type="match status" value="1"/>
</dbReference>
<dbReference type="GO" id="GO:0030288">
    <property type="term" value="C:outer membrane-bounded periplasmic space"/>
    <property type="evidence" value="ECO:0007669"/>
    <property type="project" value="TreeGrafter"/>
</dbReference>
<dbReference type="Gene3D" id="3.40.190.10">
    <property type="entry name" value="Periplasmic binding protein-like II"/>
    <property type="match status" value="2"/>
</dbReference>
<keyword evidence="4" id="KW-1185">Reference proteome</keyword>
<dbReference type="GO" id="GO:0030975">
    <property type="term" value="F:thiamine binding"/>
    <property type="evidence" value="ECO:0007669"/>
    <property type="project" value="TreeGrafter"/>
</dbReference>